<proteinExistence type="predicted"/>
<evidence type="ECO:0000313" key="1">
    <source>
        <dbReference type="EMBL" id="GME34043.1"/>
    </source>
</evidence>
<comment type="caution">
    <text evidence="1">The sequence shown here is derived from an EMBL/GenBank/DDBJ whole genome shotgun (WGS) entry which is preliminary data.</text>
</comment>
<evidence type="ECO:0000313" key="2">
    <source>
        <dbReference type="Proteomes" id="UP001165186"/>
    </source>
</evidence>
<gene>
    <name evidence="1" type="primary">g1218</name>
    <name evidence="1" type="ORF">NpPPO83_00001218</name>
</gene>
<organism evidence="1 2">
    <name type="scientific">Neofusicoccum parvum</name>
    <dbReference type="NCBI Taxonomy" id="310453"/>
    <lineage>
        <taxon>Eukaryota</taxon>
        <taxon>Fungi</taxon>
        <taxon>Dikarya</taxon>
        <taxon>Ascomycota</taxon>
        <taxon>Pezizomycotina</taxon>
        <taxon>Dothideomycetes</taxon>
        <taxon>Dothideomycetes incertae sedis</taxon>
        <taxon>Botryosphaeriales</taxon>
        <taxon>Botryosphaeriaceae</taxon>
        <taxon>Neofusicoccum</taxon>
    </lineage>
</organism>
<keyword evidence="2" id="KW-1185">Reference proteome</keyword>
<protein>
    <submittedName>
        <fullName evidence="1">Uncharacterized protein</fullName>
    </submittedName>
</protein>
<reference evidence="1" key="1">
    <citation type="submission" date="2024-09" db="EMBL/GenBank/DDBJ databases">
        <title>Draft Genome Sequences of Neofusicoccum parvum.</title>
        <authorList>
            <person name="Ashida A."/>
            <person name="Camagna M."/>
            <person name="Tanaka A."/>
            <person name="Takemoto D."/>
        </authorList>
    </citation>
    <scope>NUCLEOTIDE SEQUENCE</scope>
    <source>
        <strain evidence="1">PPO83</strain>
    </source>
</reference>
<dbReference type="Proteomes" id="UP001165186">
    <property type="component" value="Unassembled WGS sequence"/>
</dbReference>
<sequence length="69" mass="7857">MNNYDEPSPSSWHADRLSKELHERATAPTLILKLSETSDVFFTLNRAQHDGFPLRPYLPAIAPPRNLIV</sequence>
<dbReference type="EMBL" id="BSXG01000066">
    <property type="protein sequence ID" value="GME34043.1"/>
    <property type="molecule type" value="Genomic_DNA"/>
</dbReference>
<name>A0ACB5SBR7_9PEZI</name>
<accession>A0ACB5SBR7</accession>